<dbReference type="KEGG" id="fgi:OP10G_2469"/>
<reference evidence="2 3" key="1">
    <citation type="journal article" date="2014" name="PLoS ONE">
        <title>The first complete genome sequence of the class fimbriimonadia in the phylum armatimonadetes.</title>
        <authorList>
            <person name="Hu Z.Y."/>
            <person name="Wang Y.Z."/>
            <person name="Im W.T."/>
            <person name="Wang S.Y."/>
            <person name="Zhao G.P."/>
            <person name="Zheng H.J."/>
            <person name="Quan Z.X."/>
        </authorList>
    </citation>
    <scope>NUCLEOTIDE SEQUENCE [LARGE SCALE GENOMIC DNA]</scope>
    <source>
        <strain evidence="2">Gsoil 348</strain>
    </source>
</reference>
<protein>
    <submittedName>
        <fullName evidence="2">Uncharacterized protein</fullName>
    </submittedName>
</protein>
<dbReference type="AlphaFoldDB" id="A0A068NR26"/>
<dbReference type="Proteomes" id="UP000027982">
    <property type="component" value="Chromosome"/>
</dbReference>
<dbReference type="OrthoDB" id="195089at2"/>
<organism evidence="2 3">
    <name type="scientific">Fimbriimonas ginsengisoli Gsoil 348</name>
    <dbReference type="NCBI Taxonomy" id="661478"/>
    <lineage>
        <taxon>Bacteria</taxon>
        <taxon>Bacillati</taxon>
        <taxon>Armatimonadota</taxon>
        <taxon>Fimbriimonadia</taxon>
        <taxon>Fimbriimonadales</taxon>
        <taxon>Fimbriimonadaceae</taxon>
        <taxon>Fimbriimonas</taxon>
    </lineage>
</organism>
<feature type="region of interest" description="Disordered" evidence="1">
    <location>
        <begin position="121"/>
        <end position="145"/>
    </location>
</feature>
<gene>
    <name evidence="2" type="ORF">OP10G_2469</name>
</gene>
<proteinExistence type="predicted"/>
<dbReference type="EMBL" id="CP007139">
    <property type="protein sequence ID" value="AIE85837.1"/>
    <property type="molecule type" value="Genomic_DNA"/>
</dbReference>
<sequence>MPSTLSSADRATFESIFRHPVAHNLEWRSLIAVFNHIGELEEEANGKMKFSRNGQSLILHSRGKDVEVEELMHIRRFLESTNTAEEPKQTLARDVLVVLDHSGARIFRADAEEAIPEHVVPLDPQGHDQQVHNPKGDSGGQQGPHRKQFYEALAKKLEGADRILLMGDGQGASSEMDRFVAELHENRNEALAERISASEVANISHMTDGEFAARAKSFFTRHTNREG</sequence>
<evidence type="ECO:0000313" key="3">
    <source>
        <dbReference type="Proteomes" id="UP000027982"/>
    </source>
</evidence>
<evidence type="ECO:0000313" key="2">
    <source>
        <dbReference type="EMBL" id="AIE85837.1"/>
    </source>
</evidence>
<keyword evidence="3" id="KW-1185">Reference proteome</keyword>
<dbReference type="RefSeq" id="WP_025225602.1">
    <property type="nucleotide sequence ID" value="NZ_CP007139.1"/>
</dbReference>
<accession>A0A068NR26</accession>
<dbReference type="HOGENOM" id="CLU_1218307_0_0_0"/>
<evidence type="ECO:0000256" key="1">
    <source>
        <dbReference type="SAM" id="MobiDB-lite"/>
    </source>
</evidence>
<name>A0A068NR26_FIMGI</name>